<keyword evidence="4" id="KW-1185">Reference proteome</keyword>
<dbReference type="EMBL" id="JAWHQM010000001">
    <property type="protein sequence ID" value="KAK5624526.1"/>
    <property type="molecule type" value="Genomic_DNA"/>
</dbReference>
<dbReference type="AlphaFoldDB" id="A0AAN7UFC1"/>
<keyword evidence="2" id="KW-0732">Signal</keyword>
<sequence length="109" mass="11090">MISGPATATVSISAAGTSLLLVITAQTWPDNESGTTALPEIPSTEVYFSPPQGPNHAMKSPSPFLSSGISTVTSLTRFVSVCSVLSLMTSFAIALAFPSEGGAQLESVA</sequence>
<reference evidence="3 4" key="1">
    <citation type="submission" date="2023-10" db="EMBL/GenBank/DDBJ databases">
        <title>Draft genome sequence of Xylaria bambusicola isolate GMP-LS, the root and basal stem rot pathogen of sugarcane in Indonesia.</title>
        <authorList>
            <person name="Selvaraj P."/>
            <person name="Muralishankar V."/>
            <person name="Muruganantham S."/>
            <person name="Sp S."/>
            <person name="Haryani S."/>
            <person name="Lau K.J.X."/>
            <person name="Naqvi N.I."/>
        </authorList>
    </citation>
    <scope>NUCLEOTIDE SEQUENCE [LARGE SCALE GENOMIC DNA]</scope>
    <source>
        <strain evidence="3">GMP-LS</strain>
    </source>
</reference>
<gene>
    <name evidence="3" type="ORF">RRF57_000242</name>
</gene>
<dbReference type="Proteomes" id="UP001305414">
    <property type="component" value="Unassembled WGS sequence"/>
</dbReference>
<evidence type="ECO:0000256" key="2">
    <source>
        <dbReference type="SAM" id="SignalP"/>
    </source>
</evidence>
<evidence type="ECO:0000256" key="1">
    <source>
        <dbReference type="SAM" id="MobiDB-lite"/>
    </source>
</evidence>
<organism evidence="3 4">
    <name type="scientific">Xylaria bambusicola</name>
    <dbReference type="NCBI Taxonomy" id="326684"/>
    <lineage>
        <taxon>Eukaryota</taxon>
        <taxon>Fungi</taxon>
        <taxon>Dikarya</taxon>
        <taxon>Ascomycota</taxon>
        <taxon>Pezizomycotina</taxon>
        <taxon>Sordariomycetes</taxon>
        <taxon>Xylariomycetidae</taxon>
        <taxon>Xylariales</taxon>
        <taxon>Xylariaceae</taxon>
        <taxon>Xylaria</taxon>
    </lineage>
</organism>
<comment type="caution">
    <text evidence="3">The sequence shown here is derived from an EMBL/GenBank/DDBJ whole genome shotgun (WGS) entry which is preliminary data.</text>
</comment>
<evidence type="ECO:0000313" key="3">
    <source>
        <dbReference type="EMBL" id="KAK5624526.1"/>
    </source>
</evidence>
<evidence type="ECO:0000313" key="4">
    <source>
        <dbReference type="Proteomes" id="UP001305414"/>
    </source>
</evidence>
<proteinExistence type="predicted"/>
<feature type="region of interest" description="Disordered" evidence="1">
    <location>
        <begin position="32"/>
        <end position="60"/>
    </location>
</feature>
<protein>
    <submittedName>
        <fullName evidence="3">Uncharacterized protein</fullName>
    </submittedName>
</protein>
<feature type="chain" id="PRO_5042851525" evidence="2">
    <location>
        <begin position="26"/>
        <end position="109"/>
    </location>
</feature>
<name>A0AAN7UFC1_9PEZI</name>
<feature type="signal peptide" evidence="2">
    <location>
        <begin position="1"/>
        <end position="25"/>
    </location>
</feature>
<accession>A0AAN7UFC1</accession>